<dbReference type="InterPro" id="IPR004090">
    <property type="entry name" value="Chemotax_Me-accpt_rcpt"/>
</dbReference>
<dbReference type="Gene3D" id="1.20.120.1530">
    <property type="match status" value="1"/>
</dbReference>
<dbReference type="PRINTS" id="PR00260">
    <property type="entry name" value="CHEMTRNSDUCR"/>
</dbReference>
<accession>A0A6N6JC14</accession>
<evidence type="ECO:0000256" key="1">
    <source>
        <dbReference type="ARBA" id="ARBA00004370"/>
    </source>
</evidence>
<keyword evidence="4" id="KW-0807">Transducer</keyword>
<dbReference type="InterPro" id="IPR003660">
    <property type="entry name" value="HAMP_dom"/>
</dbReference>
<keyword evidence="2" id="KW-0488">Methylation</keyword>
<dbReference type="PANTHER" id="PTHR43531">
    <property type="entry name" value="PROTEIN ICFG"/>
    <property type="match status" value="1"/>
</dbReference>
<keyword evidence="10" id="KW-1185">Reference proteome</keyword>
<organism evidence="9 10">
    <name type="scientific">Litoreibacter roseus</name>
    <dbReference type="NCBI Taxonomy" id="2601869"/>
    <lineage>
        <taxon>Bacteria</taxon>
        <taxon>Pseudomonadati</taxon>
        <taxon>Pseudomonadota</taxon>
        <taxon>Alphaproteobacteria</taxon>
        <taxon>Rhodobacterales</taxon>
        <taxon>Roseobacteraceae</taxon>
        <taxon>Litoreibacter</taxon>
    </lineage>
</organism>
<feature type="transmembrane region" description="Helical" evidence="6">
    <location>
        <begin position="38"/>
        <end position="55"/>
    </location>
</feature>
<dbReference type="OrthoDB" id="354287at2"/>
<feature type="region of interest" description="Disordered" evidence="5">
    <location>
        <begin position="526"/>
        <end position="549"/>
    </location>
</feature>
<comment type="similarity">
    <text evidence="3">Belongs to the methyl-accepting chemotaxis (MCP) protein family.</text>
</comment>
<dbReference type="RefSeq" id="WP_159804598.1">
    <property type="nucleotide sequence ID" value="NZ_BLJE01000001.1"/>
</dbReference>
<feature type="transmembrane region" description="Helical" evidence="6">
    <location>
        <begin position="112"/>
        <end position="130"/>
    </location>
</feature>
<evidence type="ECO:0000256" key="2">
    <source>
        <dbReference type="ARBA" id="ARBA00022481"/>
    </source>
</evidence>
<dbReference type="PROSITE" id="PS50111">
    <property type="entry name" value="CHEMOTAXIS_TRANSDUC_2"/>
    <property type="match status" value="1"/>
</dbReference>
<dbReference type="Gene3D" id="1.10.287.950">
    <property type="entry name" value="Methyl-accepting chemotaxis protein"/>
    <property type="match status" value="1"/>
</dbReference>
<evidence type="ECO:0000256" key="6">
    <source>
        <dbReference type="SAM" id="Phobius"/>
    </source>
</evidence>
<keyword evidence="6" id="KW-0472">Membrane</keyword>
<dbReference type="GO" id="GO:0007165">
    <property type="term" value="P:signal transduction"/>
    <property type="evidence" value="ECO:0007669"/>
    <property type="project" value="UniProtKB-KW"/>
</dbReference>
<dbReference type="GO" id="GO:0004888">
    <property type="term" value="F:transmembrane signaling receptor activity"/>
    <property type="evidence" value="ECO:0007669"/>
    <property type="project" value="InterPro"/>
</dbReference>
<comment type="subcellular location">
    <subcellularLocation>
        <location evidence="1">Membrane</location>
    </subcellularLocation>
</comment>
<dbReference type="SMART" id="SM00283">
    <property type="entry name" value="MA"/>
    <property type="match status" value="1"/>
</dbReference>
<dbReference type="EMBL" id="BLJE01000001">
    <property type="protein sequence ID" value="GFE63686.1"/>
    <property type="molecule type" value="Genomic_DNA"/>
</dbReference>
<feature type="transmembrane region" description="Helical" evidence="6">
    <location>
        <begin position="12"/>
        <end position="32"/>
    </location>
</feature>
<proteinExistence type="inferred from homology"/>
<dbReference type="Proteomes" id="UP000436822">
    <property type="component" value="Unassembled WGS sequence"/>
</dbReference>
<dbReference type="CDD" id="cd11386">
    <property type="entry name" value="MCP_signal"/>
    <property type="match status" value="1"/>
</dbReference>
<evidence type="ECO:0000256" key="3">
    <source>
        <dbReference type="ARBA" id="ARBA00029447"/>
    </source>
</evidence>
<evidence type="ECO:0000256" key="5">
    <source>
        <dbReference type="SAM" id="MobiDB-lite"/>
    </source>
</evidence>
<dbReference type="PROSITE" id="PS50885">
    <property type="entry name" value="HAMP"/>
    <property type="match status" value="1"/>
</dbReference>
<name>A0A6N6JC14_9RHOB</name>
<dbReference type="InterPro" id="IPR051310">
    <property type="entry name" value="MCP_chemotaxis"/>
</dbReference>
<keyword evidence="6" id="KW-1133">Transmembrane helix</keyword>
<dbReference type="GO" id="GO:0006935">
    <property type="term" value="P:chemotaxis"/>
    <property type="evidence" value="ECO:0007669"/>
    <property type="project" value="InterPro"/>
</dbReference>
<reference evidence="9 10" key="1">
    <citation type="submission" date="2019-12" db="EMBL/GenBank/DDBJ databases">
        <title>Litoreibacter badius sp. nov., a novel bacteriochlorophyll a-containing bacterium in the genus Litoreibacter.</title>
        <authorList>
            <person name="Kanamuro M."/>
            <person name="Takabe Y."/>
            <person name="Mori K."/>
            <person name="Takaichi S."/>
            <person name="Hanada S."/>
        </authorList>
    </citation>
    <scope>NUCLEOTIDE SEQUENCE [LARGE SCALE GENOMIC DNA]</scope>
    <source>
        <strain evidence="9 10">K6</strain>
    </source>
</reference>
<evidence type="ECO:0000313" key="10">
    <source>
        <dbReference type="Proteomes" id="UP000436822"/>
    </source>
</evidence>
<dbReference type="AlphaFoldDB" id="A0A6N6JC14"/>
<feature type="region of interest" description="Disordered" evidence="5">
    <location>
        <begin position="471"/>
        <end position="492"/>
    </location>
</feature>
<feature type="domain" description="Methyl-accepting transducer" evidence="7">
    <location>
        <begin position="284"/>
        <end position="513"/>
    </location>
</feature>
<feature type="compositionally biased region" description="Polar residues" evidence="5">
    <location>
        <begin position="526"/>
        <end position="540"/>
    </location>
</feature>
<comment type="caution">
    <text evidence="9">The sequence shown here is derived from an EMBL/GenBank/DDBJ whole genome shotgun (WGS) entry which is preliminary data.</text>
</comment>
<sequence length="549" mass="57718">MQKLTQFRLNGRPWLAGLMILNTLAALCASITTDGETLRIGIVATIFAAVGLYILRGIERSSTNRAIFGIIAQAQVAVFVSALAGHPWQVDAHMHFFATMGILILLVDPRAIIAGAATVALHHVVLNFVLPELVYPGGADISRAIMHAVILFISTAALGFASLVLSSITLEAEANAAAREDMVDMLNSSLGHVVRAGVAGDFSCRVEESFAEKRLQRIADGINELIQTVDTGISETSRVMSNISHGDLTTAVAGDYKGAFASLQTDVNATITELRHIVSEIDAASTEISNESAEISAGSERLSSQTAQQAASVEETAAMMVDMAASVKVNVTSAGRMARLASATSQKAQASQEIVENATGAMSRLTESAGQISQIVAVIDQISSQTNLLALNASVEAARAGEAGLGFAVVAQEVRALAQRSTESAKDIRELIDRSSNEVADGVKLVNKVGVALTDIVSSIAEVADMTGQIAKTSEEQSGSVQGASSTVSSIDQITQQTATSAEEYSQKSRRLQTCANKLQDVLQIFRSQPQQATDTNDASASGKLRRAS</sequence>
<dbReference type="FunFam" id="1.10.287.950:FF:000001">
    <property type="entry name" value="Methyl-accepting chemotaxis sensory transducer"/>
    <property type="match status" value="1"/>
</dbReference>
<feature type="transmembrane region" description="Helical" evidence="6">
    <location>
        <begin position="67"/>
        <end position="86"/>
    </location>
</feature>
<dbReference type="Pfam" id="PF18947">
    <property type="entry name" value="HAMP_2"/>
    <property type="match status" value="1"/>
</dbReference>
<feature type="domain" description="HAMP" evidence="8">
    <location>
        <begin position="227"/>
        <end position="279"/>
    </location>
</feature>
<dbReference type="PANTHER" id="PTHR43531:SF14">
    <property type="entry name" value="METHYL-ACCEPTING CHEMOTAXIS PROTEIN I-RELATED"/>
    <property type="match status" value="1"/>
</dbReference>
<dbReference type="InterPro" id="IPR004089">
    <property type="entry name" value="MCPsignal_dom"/>
</dbReference>
<dbReference type="GO" id="GO:0005886">
    <property type="term" value="C:plasma membrane"/>
    <property type="evidence" value="ECO:0007669"/>
    <property type="project" value="TreeGrafter"/>
</dbReference>
<feature type="transmembrane region" description="Helical" evidence="6">
    <location>
        <begin position="145"/>
        <end position="165"/>
    </location>
</feature>
<gene>
    <name evidence="9" type="ORF">KIN_07600</name>
</gene>
<dbReference type="Pfam" id="PF00015">
    <property type="entry name" value="MCPsignal"/>
    <property type="match status" value="1"/>
</dbReference>
<dbReference type="SUPFAM" id="SSF58104">
    <property type="entry name" value="Methyl-accepting chemotaxis protein (MCP) signaling domain"/>
    <property type="match status" value="1"/>
</dbReference>
<evidence type="ECO:0000256" key="4">
    <source>
        <dbReference type="PROSITE-ProRule" id="PRU00284"/>
    </source>
</evidence>
<keyword evidence="6" id="KW-0812">Transmembrane</keyword>
<evidence type="ECO:0000259" key="7">
    <source>
        <dbReference type="PROSITE" id="PS50111"/>
    </source>
</evidence>
<evidence type="ECO:0000259" key="8">
    <source>
        <dbReference type="PROSITE" id="PS50885"/>
    </source>
</evidence>
<evidence type="ECO:0000313" key="9">
    <source>
        <dbReference type="EMBL" id="GFE63686.1"/>
    </source>
</evidence>
<protein>
    <submittedName>
        <fullName evidence="9">Methyl-accepting chemotaxis protein</fullName>
    </submittedName>
</protein>